<keyword evidence="1" id="KW-0238">DNA-binding</keyword>
<dbReference type="EMBL" id="BDQK01000017">
    <property type="protein sequence ID" value="GBF82860.1"/>
    <property type="molecule type" value="Genomic_DNA"/>
</dbReference>
<dbReference type="AlphaFoldDB" id="A0A401INL3"/>
<dbReference type="Proteomes" id="UP000287247">
    <property type="component" value="Unassembled WGS sequence"/>
</dbReference>
<evidence type="ECO:0000313" key="4">
    <source>
        <dbReference type="Proteomes" id="UP000287247"/>
    </source>
</evidence>
<sequence length="124" mass="13687">MLGKHTLDAAFGQFVTILKWVAWKRDVFIAKVDKNHTSQICPNCGFHTDKKLLSQREHNCPECGYCTHRDVAAAQVIRNRGVEDYALGLSVSENVCGDGLAGAAMSSQESVKQKLLSVSLRIPR</sequence>
<feature type="domain" description="Cas12f1-like TNB" evidence="2">
    <location>
        <begin position="11"/>
        <end position="77"/>
    </location>
</feature>
<keyword evidence="4" id="KW-1185">Reference proteome</keyword>
<reference evidence="4" key="1">
    <citation type="submission" date="2017-05" db="EMBL/GenBank/DDBJ databases">
        <title>Physiological properties and genetic analysis related to exopolysaccharide production of fresh-water unicellular cyanobacterium Aphanothece sacrum, Suizenji Nori, that has been cultured as a food source in Japan.</title>
        <authorList>
            <person name="Kanesaki Y."/>
            <person name="Yoshikawa S."/>
            <person name="Ohki K."/>
        </authorList>
    </citation>
    <scope>NUCLEOTIDE SEQUENCE [LARGE SCALE GENOMIC DNA]</scope>
    <source>
        <strain evidence="4">FPU1</strain>
    </source>
</reference>
<name>A0A401INL3_APHSA</name>
<dbReference type="GO" id="GO:0003677">
    <property type="term" value="F:DNA binding"/>
    <property type="evidence" value="ECO:0007669"/>
    <property type="project" value="UniProtKB-KW"/>
</dbReference>
<proteinExistence type="predicted"/>
<gene>
    <name evidence="3" type="ORF">AsFPU1_4294</name>
</gene>
<evidence type="ECO:0000259" key="2">
    <source>
        <dbReference type="Pfam" id="PF07282"/>
    </source>
</evidence>
<evidence type="ECO:0000313" key="3">
    <source>
        <dbReference type="EMBL" id="GBF82860.1"/>
    </source>
</evidence>
<protein>
    <submittedName>
        <fullName evidence="3">Transposase ISSoc12 family protein</fullName>
    </submittedName>
</protein>
<organism evidence="3 4">
    <name type="scientific">Aphanothece sacrum FPU1</name>
    <dbReference type="NCBI Taxonomy" id="1920663"/>
    <lineage>
        <taxon>Bacteria</taxon>
        <taxon>Bacillati</taxon>
        <taxon>Cyanobacteriota</taxon>
        <taxon>Cyanophyceae</taxon>
        <taxon>Oscillatoriophycideae</taxon>
        <taxon>Chroococcales</taxon>
        <taxon>Aphanothecaceae</taxon>
        <taxon>Aphanothece</taxon>
    </lineage>
</organism>
<evidence type="ECO:0000256" key="1">
    <source>
        <dbReference type="ARBA" id="ARBA00023125"/>
    </source>
</evidence>
<comment type="caution">
    <text evidence="3">The sequence shown here is derived from an EMBL/GenBank/DDBJ whole genome shotgun (WGS) entry which is preliminary data.</text>
</comment>
<accession>A0A401INL3</accession>
<dbReference type="OrthoDB" id="517539at2"/>
<dbReference type="Pfam" id="PF07282">
    <property type="entry name" value="Cas12f1-like_TNB"/>
    <property type="match status" value="1"/>
</dbReference>
<dbReference type="InterPro" id="IPR010095">
    <property type="entry name" value="Cas12f1-like_TNB"/>
</dbReference>